<dbReference type="InterPro" id="IPR007235">
    <property type="entry name" value="Glyco_trans_28_C"/>
</dbReference>
<accession>A0A538SHB5</accession>
<evidence type="ECO:0000313" key="2">
    <source>
        <dbReference type="EMBL" id="TMQ50769.1"/>
    </source>
</evidence>
<organism evidence="2 3">
    <name type="scientific">Eiseniibacteriota bacterium</name>
    <dbReference type="NCBI Taxonomy" id="2212470"/>
    <lineage>
        <taxon>Bacteria</taxon>
        <taxon>Candidatus Eiseniibacteriota</taxon>
    </lineage>
</organism>
<protein>
    <recommendedName>
        <fullName evidence="1">Glycosyl transferase family 28 C-terminal domain-containing protein</fullName>
    </recommendedName>
</protein>
<feature type="domain" description="Glycosyl transferase family 28 C-terminal" evidence="1">
    <location>
        <begin position="258"/>
        <end position="371"/>
    </location>
</feature>
<dbReference type="Pfam" id="PF04101">
    <property type="entry name" value="Glyco_tran_28_C"/>
    <property type="match status" value="1"/>
</dbReference>
<sequence length="405" mass="44275">MIAPRSSPIRTLLLYSQDTRGLGHITRTLTIANHVLARFPNCVAYVATRSRIARDIAWPPRQCDLIKLPSRRTPTSIQRTPEDEQASLQQFRALRSQILRATALGLAPDVVFVDHEPLGSSGEFRDGLWALKQARPETRFVFGLRDIMDDPERIRAAWREGGVYDALENLYDGIAVFGSPRLYDVAEAYAIPQAVRPKLHYCGYVVRDLPPATPSGIRRQYGLPPNGRLVLASVGSGGDGCDVLRHAGAAITRLQARDPELSAILVTGPFMPEEESAMLHSLASPRCRLLPSADVFQLMAVADAAVCMGGYNTLCEGLMAGCPMVIVPRATHKVEQLIRAELLAARGLAQCVHPSRAGEESLAGALEWALARDRRTQAGRVREFFPSFDGAAQVTGYLSTWLNGG</sequence>
<evidence type="ECO:0000259" key="1">
    <source>
        <dbReference type="Pfam" id="PF04101"/>
    </source>
</evidence>
<dbReference type="Gene3D" id="3.40.50.2000">
    <property type="entry name" value="Glycogen Phosphorylase B"/>
    <property type="match status" value="1"/>
</dbReference>
<proteinExistence type="predicted"/>
<name>A0A538SHB5_UNCEI</name>
<dbReference type="PANTHER" id="PTHR21015:SF28">
    <property type="entry name" value="SLL1722 PROTEIN"/>
    <property type="match status" value="1"/>
</dbReference>
<dbReference type="SUPFAM" id="SSF53756">
    <property type="entry name" value="UDP-Glycosyltransferase/glycogen phosphorylase"/>
    <property type="match status" value="1"/>
</dbReference>
<comment type="caution">
    <text evidence="2">The sequence shown here is derived from an EMBL/GenBank/DDBJ whole genome shotgun (WGS) entry which is preliminary data.</text>
</comment>
<dbReference type="EMBL" id="VBOS01000401">
    <property type="protein sequence ID" value="TMQ50769.1"/>
    <property type="molecule type" value="Genomic_DNA"/>
</dbReference>
<gene>
    <name evidence="2" type="ORF">E6K72_11190</name>
</gene>
<dbReference type="AlphaFoldDB" id="A0A538SHB5"/>
<dbReference type="PANTHER" id="PTHR21015">
    <property type="entry name" value="UDP-N-ACETYLGLUCOSAMINE--N-ACETYLMURAMYL-(PENTAPEPTIDE) PYROPHOSPHORYL-UNDECAPRENOL N-ACETYLGLUCOSAMINE TRANSFERASE 1"/>
    <property type="match status" value="1"/>
</dbReference>
<dbReference type="Proteomes" id="UP000317716">
    <property type="component" value="Unassembled WGS sequence"/>
</dbReference>
<evidence type="ECO:0000313" key="3">
    <source>
        <dbReference type="Proteomes" id="UP000317716"/>
    </source>
</evidence>
<dbReference type="GO" id="GO:0016758">
    <property type="term" value="F:hexosyltransferase activity"/>
    <property type="evidence" value="ECO:0007669"/>
    <property type="project" value="InterPro"/>
</dbReference>
<reference evidence="2 3" key="1">
    <citation type="journal article" date="2019" name="Nat. Microbiol.">
        <title>Mediterranean grassland soil C-N compound turnover is dependent on rainfall and depth, and is mediated by genomically divergent microorganisms.</title>
        <authorList>
            <person name="Diamond S."/>
            <person name="Andeer P.F."/>
            <person name="Li Z."/>
            <person name="Crits-Christoph A."/>
            <person name="Burstein D."/>
            <person name="Anantharaman K."/>
            <person name="Lane K.R."/>
            <person name="Thomas B.C."/>
            <person name="Pan C."/>
            <person name="Northen T.R."/>
            <person name="Banfield J.F."/>
        </authorList>
    </citation>
    <scope>NUCLEOTIDE SEQUENCE [LARGE SCALE GENOMIC DNA]</scope>
    <source>
        <strain evidence="2">WS_2</strain>
    </source>
</reference>